<name>A0A212CSM3_CEREH</name>
<organism evidence="2 3">
    <name type="scientific">Cervus elaphus hippelaphus</name>
    <name type="common">European red deer</name>
    <dbReference type="NCBI Taxonomy" id="46360"/>
    <lineage>
        <taxon>Eukaryota</taxon>
        <taxon>Metazoa</taxon>
        <taxon>Chordata</taxon>
        <taxon>Craniata</taxon>
        <taxon>Vertebrata</taxon>
        <taxon>Euteleostomi</taxon>
        <taxon>Mammalia</taxon>
        <taxon>Eutheria</taxon>
        <taxon>Laurasiatheria</taxon>
        <taxon>Artiodactyla</taxon>
        <taxon>Ruminantia</taxon>
        <taxon>Pecora</taxon>
        <taxon>Cervidae</taxon>
        <taxon>Cervinae</taxon>
        <taxon>Cervus</taxon>
    </lineage>
</organism>
<protein>
    <submittedName>
        <fullName evidence="2">Uncharacterized protein</fullName>
    </submittedName>
</protein>
<evidence type="ECO:0000313" key="3">
    <source>
        <dbReference type="Proteomes" id="UP000242450"/>
    </source>
</evidence>
<feature type="non-terminal residue" evidence="2">
    <location>
        <position position="61"/>
    </location>
</feature>
<sequence>MPDRHEPEAPLRVRTPRRSSPAGAARRVFPRMERRKPGSADSEEAAVLLSLVVFGAAPAGQ</sequence>
<dbReference type="EMBL" id="MKHE01000013">
    <property type="protein sequence ID" value="OWK08925.1"/>
    <property type="molecule type" value="Genomic_DNA"/>
</dbReference>
<dbReference type="AlphaFoldDB" id="A0A212CSM3"/>
<gene>
    <name evidence="2" type="ORF">Celaphus_00015589</name>
</gene>
<comment type="caution">
    <text evidence="2">The sequence shown here is derived from an EMBL/GenBank/DDBJ whole genome shotgun (WGS) entry which is preliminary data.</text>
</comment>
<proteinExistence type="predicted"/>
<feature type="region of interest" description="Disordered" evidence="1">
    <location>
        <begin position="1"/>
        <end position="42"/>
    </location>
</feature>
<dbReference type="Proteomes" id="UP000242450">
    <property type="component" value="Chromosome 13"/>
</dbReference>
<evidence type="ECO:0000313" key="2">
    <source>
        <dbReference type="EMBL" id="OWK08925.1"/>
    </source>
</evidence>
<evidence type="ECO:0000256" key="1">
    <source>
        <dbReference type="SAM" id="MobiDB-lite"/>
    </source>
</evidence>
<accession>A0A212CSM3</accession>
<reference evidence="2 3" key="1">
    <citation type="journal article" date="2018" name="Mol. Genet. Genomics">
        <title>The red deer Cervus elaphus genome CerEla1.0: sequencing, annotating, genes, and chromosomes.</title>
        <authorList>
            <person name="Bana N.A."/>
            <person name="Nyiri A."/>
            <person name="Nagy J."/>
            <person name="Frank K."/>
            <person name="Nagy T."/>
            <person name="Steger V."/>
            <person name="Schiller M."/>
            <person name="Lakatos P."/>
            <person name="Sugar L."/>
            <person name="Horn P."/>
            <person name="Barta E."/>
            <person name="Orosz L."/>
        </authorList>
    </citation>
    <scope>NUCLEOTIDE SEQUENCE [LARGE SCALE GENOMIC DNA]</scope>
    <source>
        <strain evidence="2">Hungarian</strain>
    </source>
</reference>
<feature type="compositionally biased region" description="Low complexity" evidence="1">
    <location>
        <begin position="18"/>
        <end position="27"/>
    </location>
</feature>
<feature type="compositionally biased region" description="Basic and acidic residues" evidence="1">
    <location>
        <begin position="1"/>
        <end position="11"/>
    </location>
</feature>
<keyword evidence="3" id="KW-1185">Reference proteome</keyword>